<dbReference type="InterPro" id="IPR038885">
    <property type="entry name" value="PLB1"/>
</dbReference>
<evidence type="ECO:0000256" key="16">
    <source>
        <dbReference type="ARBA" id="ARBA00029723"/>
    </source>
</evidence>
<evidence type="ECO:0000256" key="5">
    <source>
        <dbReference type="ARBA" id="ARBA00022692"/>
    </source>
</evidence>
<keyword evidence="5" id="KW-0812">Transmembrane</keyword>
<proteinExistence type="inferred from homology"/>
<comment type="catalytic activity">
    <reaction evidence="27">
        <text>a 1-O-alkyl-2-acyl-sn-glycero-3-phosphocholine + H2O = a 1-O-alkyl-sn-glycero-3-phosphocholine + a fatty acid + H(+)</text>
        <dbReference type="Rhea" id="RHEA:36231"/>
        <dbReference type="ChEBI" id="CHEBI:15377"/>
        <dbReference type="ChEBI" id="CHEBI:15378"/>
        <dbReference type="ChEBI" id="CHEBI:28868"/>
        <dbReference type="ChEBI" id="CHEBI:30909"/>
        <dbReference type="ChEBI" id="CHEBI:36702"/>
        <dbReference type="EC" id="3.1.1.4"/>
    </reaction>
    <physiologicalReaction direction="left-to-right" evidence="27">
        <dbReference type="Rhea" id="RHEA:36232"/>
    </physiologicalReaction>
</comment>
<comment type="subcellular location">
    <subcellularLocation>
        <location evidence="1">Apical cell membrane</location>
        <topology evidence="1">Single-pass type I membrane protein</topology>
    </subcellularLocation>
</comment>
<dbReference type="InterPro" id="IPR036514">
    <property type="entry name" value="SGNH_hydro_sf"/>
</dbReference>
<evidence type="ECO:0000256" key="34">
    <source>
        <dbReference type="ARBA" id="ARBA00048613"/>
    </source>
</evidence>
<dbReference type="InterPro" id="IPR035547">
    <property type="entry name" value="Phospholipase_B"/>
</dbReference>
<evidence type="ECO:0000256" key="40">
    <source>
        <dbReference type="ARBA" id="ARBA00049363"/>
    </source>
</evidence>
<evidence type="ECO:0000256" key="22">
    <source>
        <dbReference type="ARBA" id="ARBA00047363"/>
    </source>
</evidence>
<evidence type="ECO:0000256" key="32">
    <source>
        <dbReference type="ARBA" id="ARBA00048386"/>
    </source>
</evidence>
<dbReference type="Proteomes" id="UP000030746">
    <property type="component" value="Unassembled WGS sequence"/>
</dbReference>
<evidence type="ECO:0000256" key="10">
    <source>
        <dbReference type="ARBA" id="ARBA00023098"/>
    </source>
</evidence>
<evidence type="ECO:0000256" key="7">
    <source>
        <dbReference type="ARBA" id="ARBA00022737"/>
    </source>
</evidence>
<evidence type="ECO:0000256" key="25">
    <source>
        <dbReference type="ARBA" id="ARBA00048011"/>
    </source>
</evidence>
<evidence type="ECO:0000256" key="21">
    <source>
        <dbReference type="ARBA" id="ARBA00047324"/>
    </source>
</evidence>
<comment type="catalytic activity">
    <reaction evidence="28">
        <text>1,2-di-(9Z-octadecenoyl)-sn-glycero-3-phosphocholine + H2O = 1-(9Z-octadecenoyl)-sn-glycero-3-phosphocholine + (9Z)-octadecenoate + H(+)</text>
        <dbReference type="Rhea" id="RHEA:40923"/>
        <dbReference type="ChEBI" id="CHEBI:15377"/>
        <dbReference type="ChEBI" id="CHEBI:15378"/>
        <dbReference type="ChEBI" id="CHEBI:28610"/>
        <dbReference type="ChEBI" id="CHEBI:30823"/>
        <dbReference type="ChEBI" id="CHEBI:74669"/>
    </reaction>
    <physiologicalReaction direction="left-to-right" evidence="28">
        <dbReference type="Rhea" id="RHEA:40924"/>
    </physiologicalReaction>
</comment>
<evidence type="ECO:0000256" key="31">
    <source>
        <dbReference type="ARBA" id="ARBA00048374"/>
    </source>
</evidence>
<dbReference type="GO" id="GO:0004623">
    <property type="term" value="F:phospholipase A2 activity"/>
    <property type="evidence" value="ECO:0007669"/>
    <property type="project" value="UniProtKB-EC"/>
</dbReference>
<comment type="catalytic activity">
    <reaction evidence="30">
        <text>1-hexadecanoyl-2-(9Z,12Z-octadecadienoyl)-sn-glycero-3-phosphocholine + H2O = 2-(9Z,12Z-octadecadienoyl)-sn-glycero-3-phosphocholine + hexadecanoate + H(+)</text>
        <dbReference type="Rhea" id="RHEA:40971"/>
        <dbReference type="ChEBI" id="CHEBI:7896"/>
        <dbReference type="ChEBI" id="CHEBI:15377"/>
        <dbReference type="ChEBI" id="CHEBI:15378"/>
        <dbReference type="ChEBI" id="CHEBI:73002"/>
        <dbReference type="ChEBI" id="CHEBI:76084"/>
    </reaction>
    <physiologicalReaction direction="left-to-right" evidence="30">
        <dbReference type="Rhea" id="RHEA:40972"/>
    </physiologicalReaction>
</comment>
<evidence type="ECO:0000256" key="17">
    <source>
        <dbReference type="ARBA" id="ARBA00031182"/>
    </source>
</evidence>
<keyword evidence="6 43" id="KW-0732">Signal</keyword>
<evidence type="ECO:0000256" key="3">
    <source>
        <dbReference type="ARBA" id="ARBA00015133"/>
    </source>
</evidence>
<evidence type="ECO:0000256" key="36">
    <source>
        <dbReference type="ARBA" id="ARBA00048699"/>
    </source>
</evidence>
<evidence type="ECO:0000256" key="38">
    <source>
        <dbReference type="ARBA" id="ARBA00048872"/>
    </source>
</evidence>
<dbReference type="OMA" id="NDFCTNI"/>
<comment type="function">
    <text evidence="20">Calcium-independent membrane-associated phospholipase that catalyzes complete diacylation of phospholipids by hydrolyzing both sn-1 and sn-2 fatty acyl chains attached to the glycerol backbone (phospholipase B activity). Has dual phospholipase and lysophospholipase activities toward diacylphospholipids. Preferentially cleaves sn-2 ester bonds over sn-1 bonds. Acts as a lipase toward glycerolipid substrates. Hydrolyzes fatty acyl chains of diacylglycerols with preference for the sn-2 position and of triacylglycerols with not positional selectivity. May also hydrolyze long chain retinyl esters such as retinyl palmitate. May contribute to digestion of dietary phospholipids, glycerolipids and retinoids, facilitating lipid absorption at the brush border.</text>
</comment>
<comment type="catalytic activity">
    <reaction evidence="26">
        <text>1-hexadecanoyl-2-(9Z-octadecenoyl)-sn-glycero-3-phospho-(1'-sn-glycerol) + H2O = 1-hexadecanoyl-sn-glycero-3-phospho-(1'-sn-glycerol) + (9Z)-octadecenoate + H(+)</text>
        <dbReference type="Rhea" id="RHEA:40919"/>
        <dbReference type="ChEBI" id="CHEBI:15377"/>
        <dbReference type="ChEBI" id="CHEBI:15378"/>
        <dbReference type="ChEBI" id="CHEBI:30823"/>
        <dbReference type="ChEBI" id="CHEBI:72841"/>
        <dbReference type="ChEBI" id="CHEBI:75158"/>
    </reaction>
    <physiologicalReaction direction="left-to-right" evidence="26">
        <dbReference type="Rhea" id="RHEA:40920"/>
    </physiologicalReaction>
</comment>
<comment type="catalytic activity">
    <reaction evidence="22">
        <text>1,3-dihexadecanoyl-2-(9Z-octadecenoyl)glycerol + H2O = 1-hexadecanoyl-2-(9Z-octadecenoyl)-glycerol + hexadecanoate + H(+)</text>
        <dbReference type="Rhea" id="RHEA:40979"/>
        <dbReference type="ChEBI" id="CHEBI:7896"/>
        <dbReference type="ChEBI" id="CHEBI:15377"/>
        <dbReference type="ChEBI" id="CHEBI:15378"/>
        <dbReference type="ChEBI" id="CHEBI:75585"/>
        <dbReference type="ChEBI" id="CHEBI:75688"/>
    </reaction>
    <physiologicalReaction direction="left-to-right" evidence="22">
        <dbReference type="Rhea" id="RHEA:40980"/>
    </physiologicalReaction>
</comment>
<comment type="catalytic activity">
    <reaction evidence="36">
        <text>1-hexadecanoyl-2-(9Z-octadecenoyl)-sn-glycero-3-phosphocholine + H2O = 1-hexadecanoyl-sn-glycero-3-phosphocholine + (9Z)-octadecenoate + H(+)</text>
        <dbReference type="Rhea" id="RHEA:38779"/>
        <dbReference type="ChEBI" id="CHEBI:15377"/>
        <dbReference type="ChEBI" id="CHEBI:15378"/>
        <dbReference type="ChEBI" id="CHEBI:30823"/>
        <dbReference type="ChEBI" id="CHEBI:72998"/>
        <dbReference type="ChEBI" id="CHEBI:73001"/>
    </reaction>
    <physiologicalReaction direction="left-to-right" evidence="36">
        <dbReference type="Rhea" id="RHEA:38780"/>
    </physiologicalReaction>
</comment>
<comment type="catalytic activity">
    <reaction evidence="35">
        <text>1-hexadecanoyl-sn-glycero-3-phosphocholine + H2O = sn-glycerol 3-phosphocholine + hexadecanoate + H(+)</text>
        <dbReference type="Rhea" id="RHEA:40435"/>
        <dbReference type="ChEBI" id="CHEBI:7896"/>
        <dbReference type="ChEBI" id="CHEBI:15377"/>
        <dbReference type="ChEBI" id="CHEBI:15378"/>
        <dbReference type="ChEBI" id="CHEBI:16870"/>
        <dbReference type="ChEBI" id="CHEBI:72998"/>
    </reaction>
    <physiologicalReaction direction="left-to-right" evidence="35">
        <dbReference type="Rhea" id="RHEA:40436"/>
    </physiologicalReaction>
</comment>
<evidence type="ECO:0000256" key="26">
    <source>
        <dbReference type="ARBA" id="ARBA00048015"/>
    </source>
</evidence>
<comment type="catalytic activity">
    <reaction evidence="14">
        <text>1-hexadecanoyl-2-(9Z,12Z-octadecadienoyl)-sn-glycero-3-phosphocholine + H2O = (9Z,12Z)-octadecadienoate + 1-hexadecanoyl-sn-glycero-3-phosphocholine + H(+)</text>
        <dbReference type="Rhea" id="RHEA:40811"/>
        <dbReference type="ChEBI" id="CHEBI:15377"/>
        <dbReference type="ChEBI" id="CHEBI:15378"/>
        <dbReference type="ChEBI" id="CHEBI:30245"/>
        <dbReference type="ChEBI" id="CHEBI:72998"/>
        <dbReference type="ChEBI" id="CHEBI:73002"/>
    </reaction>
    <physiologicalReaction direction="left-to-right" evidence="14">
        <dbReference type="Rhea" id="RHEA:40812"/>
    </physiologicalReaction>
</comment>
<evidence type="ECO:0000256" key="15">
    <source>
        <dbReference type="ARBA" id="ARBA00023422"/>
    </source>
</evidence>
<evidence type="ECO:0000256" key="11">
    <source>
        <dbReference type="ARBA" id="ARBA00023136"/>
    </source>
</evidence>
<evidence type="ECO:0000256" key="37">
    <source>
        <dbReference type="ARBA" id="ARBA00048869"/>
    </source>
</evidence>
<dbReference type="GeneID" id="20247253"/>
<comment type="catalytic activity">
    <reaction evidence="13">
        <text>a triacylglycerol + H2O = a diacylglycerol + a fatty acid + H(+)</text>
        <dbReference type="Rhea" id="RHEA:12044"/>
        <dbReference type="ChEBI" id="CHEBI:15377"/>
        <dbReference type="ChEBI" id="CHEBI:15378"/>
        <dbReference type="ChEBI" id="CHEBI:17855"/>
        <dbReference type="ChEBI" id="CHEBI:18035"/>
        <dbReference type="ChEBI" id="CHEBI:28868"/>
        <dbReference type="EC" id="3.1.1.3"/>
    </reaction>
    <physiologicalReaction direction="left-to-right" evidence="13">
        <dbReference type="Rhea" id="RHEA:12045"/>
    </physiologicalReaction>
</comment>
<dbReference type="PANTHER" id="PTHR21325:SF31">
    <property type="entry name" value="GH22081P-RELATED"/>
    <property type="match status" value="1"/>
</dbReference>
<evidence type="ECO:0000313" key="44">
    <source>
        <dbReference type="EMBL" id="ESP01925.1"/>
    </source>
</evidence>
<comment type="catalytic activity">
    <reaction evidence="25">
        <text>2,3-di-(9Z)-octadecenoyl-sn-glycerol + H2O = 3-(9Z-octadecenoyl)-sn-glycerol + (9Z)-octadecenoate + H(+)</text>
        <dbReference type="Rhea" id="RHEA:42604"/>
        <dbReference type="ChEBI" id="CHEBI:15377"/>
        <dbReference type="ChEBI" id="CHEBI:15378"/>
        <dbReference type="ChEBI" id="CHEBI:30823"/>
        <dbReference type="ChEBI" id="CHEBI:75824"/>
        <dbReference type="ChEBI" id="CHEBI:75938"/>
    </reaction>
    <physiologicalReaction direction="left-to-right" evidence="25">
        <dbReference type="Rhea" id="RHEA:42605"/>
    </physiologicalReaction>
</comment>
<dbReference type="CDD" id="cd01824">
    <property type="entry name" value="Phospholipase_B_like"/>
    <property type="match status" value="1"/>
</dbReference>
<dbReference type="OrthoDB" id="10265800at2759"/>
<evidence type="ECO:0000256" key="2">
    <source>
        <dbReference type="ARBA" id="ARBA00009979"/>
    </source>
</evidence>
<dbReference type="KEGG" id="lgi:LOTGIDRAFT_225036"/>
<evidence type="ECO:0000256" key="8">
    <source>
        <dbReference type="ARBA" id="ARBA00022801"/>
    </source>
</evidence>
<evidence type="ECO:0000256" key="41">
    <source>
        <dbReference type="ARBA" id="ARBA00049372"/>
    </source>
</evidence>
<evidence type="ECO:0000256" key="6">
    <source>
        <dbReference type="ARBA" id="ARBA00022729"/>
    </source>
</evidence>
<evidence type="ECO:0000256" key="20">
    <source>
        <dbReference type="ARBA" id="ARBA00045916"/>
    </source>
</evidence>
<evidence type="ECO:0000256" key="28">
    <source>
        <dbReference type="ARBA" id="ARBA00048058"/>
    </source>
</evidence>
<evidence type="ECO:0000256" key="43">
    <source>
        <dbReference type="SAM" id="SignalP"/>
    </source>
</evidence>
<dbReference type="FunFam" id="3.40.50.1110:FF:000005">
    <property type="entry name" value="Phospholipase B1"/>
    <property type="match status" value="1"/>
</dbReference>
<comment type="catalytic activity">
    <reaction evidence="15">
        <text>a 1,2-diacyl-sn-glycero-3-phosphocholine + H2O = a 1-acyl-sn-glycero-3-phosphocholine + a fatty acid + H(+)</text>
        <dbReference type="Rhea" id="RHEA:15801"/>
        <dbReference type="ChEBI" id="CHEBI:15377"/>
        <dbReference type="ChEBI" id="CHEBI:15378"/>
        <dbReference type="ChEBI" id="CHEBI:28868"/>
        <dbReference type="ChEBI" id="CHEBI:57643"/>
        <dbReference type="ChEBI" id="CHEBI:58168"/>
        <dbReference type="EC" id="3.1.1.4"/>
    </reaction>
    <physiologicalReaction direction="left-to-right" evidence="15">
        <dbReference type="Rhea" id="RHEA:15802"/>
    </physiologicalReaction>
</comment>
<keyword evidence="7" id="KW-0677">Repeat</keyword>
<evidence type="ECO:0000256" key="24">
    <source>
        <dbReference type="ARBA" id="ARBA00047459"/>
    </source>
</evidence>
<protein>
    <recommendedName>
        <fullName evidence="3">Phospholipase B1, membrane-associated</fullName>
    </recommendedName>
    <alternativeName>
        <fullName evidence="16">Lysophospholipase</fullName>
    </alternativeName>
    <alternativeName>
        <fullName evidence="17">Phospholipase A2</fullName>
    </alternativeName>
    <alternativeName>
        <fullName evidence="19">Phospholipase B/lipase</fullName>
    </alternativeName>
    <alternativeName>
        <fullName evidence="18">Triacylglycerol lipase</fullName>
    </alternativeName>
</protein>
<evidence type="ECO:0000256" key="39">
    <source>
        <dbReference type="ARBA" id="ARBA00048939"/>
    </source>
</evidence>
<keyword evidence="45" id="KW-1185">Reference proteome</keyword>
<keyword evidence="12" id="KW-0325">Glycoprotein</keyword>
<evidence type="ECO:0000256" key="12">
    <source>
        <dbReference type="ARBA" id="ARBA00023180"/>
    </source>
</evidence>
<dbReference type="AlphaFoldDB" id="V4CIE4"/>
<evidence type="ECO:0000256" key="4">
    <source>
        <dbReference type="ARBA" id="ARBA00022475"/>
    </source>
</evidence>
<comment type="catalytic activity">
    <reaction evidence="33">
        <text>a 1-acyl-sn-glycero-3-phosphocholine + H2O = sn-glycerol 3-phosphocholine + a fatty acid + H(+)</text>
        <dbReference type="Rhea" id="RHEA:15177"/>
        <dbReference type="ChEBI" id="CHEBI:15377"/>
        <dbReference type="ChEBI" id="CHEBI:15378"/>
        <dbReference type="ChEBI" id="CHEBI:16870"/>
        <dbReference type="ChEBI" id="CHEBI:28868"/>
        <dbReference type="ChEBI" id="CHEBI:58168"/>
        <dbReference type="EC" id="3.1.1.5"/>
    </reaction>
    <physiologicalReaction direction="left-to-right" evidence="33">
        <dbReference type="Rhea" id="RHEA:15178"/>
    </physiologicalReaction>
</comment>
<evidence type="ECO:0000256" key="9">
    <source>
        <dbReference type="ARBA" id="ARBA00022989"/>
    </source>
</evidence>
<comment type="catalytic activity">
    <reaction evidence="39">
        <text>1-hexadecanoyl-2-(9Z)-octadecenoyl-3-octadecanoyl-sn-glycerol + H2O = 1-hexadecanoyl-3-octadecanoyl-sn-glycerol + (9Z)-octadecenoate + H(+)</text>
        <dbReference type="Rhea" id="RHEA:41103"/>
        <dbReference type="ChEBI" id="CHEBI:15377"/>
        <dbReference type="ChEBI" id="CHEBI:15378"/>
        <dbReference type="ChEBI" id="CHEBI:30823"/>
        <dbReference type="ChEBI" id="CHEBI:77623"/>
        <dbReference type="ChEBI" id="CHEBI:77624"/>
    </reaction>
    <physiologicalReaction direction="left-to-right" evidence="39">
        <dbReference type="Rhea" id="RHEA:41104"/>
    </physiologicalReaction>
</comment>
<name>V4CIE4_LOTGI</name>
<comment type="catalytic activity">
    <reaction evidence="40">
        <text>1,2-dihexadecanoyl-sn-glycero-3-phosphocholine + 2 H2O = sn-glycerol 3-phosphocholine + 2 hexadecanoate + 2 H(+)</text>
        <dbReference type="Rhea" id="RHEA:40975"/>
        <dbReference type="ChEBI" id="CHEBI:7896"/>
        <dbReference type="ChEBI" id="CHEBI:15377"/>
        <dbReference type="ChEBI" id="CHEBI:15378"/>
        <dbReference type="ChEBI" id="CHEBI:16870"/>
        <dbReference type="ChEBI" id="CHEBI:72999"/>
    </reaction>
    <physiologicalReaction direction="left-to-right" evidence="40">
        <dbReference type="Rhea" id="RHEA:40976"/>
    </physiologicalReaction>
</comment>
<evidence type="ECO:0000313" key="45">
    <source>
        <dbReference type="Proteomes" id="UP000030746"/>
    </source>
</evidence>
<evidence type="ECO:0000256" key="27">
    <source>
        <dbReference type="ARBA" id="ARBA00048049"/>
    </source>
</evidence>
<dbReference type="GO" id="GO:0004622">
    <property type="term" value="F:phosphatidylcholine lysophospholipase activity"/>
    <property type="evidence" value="ECO:0007669"/>
    <property type="project" value="UniProtKB-EC"/>
</dbReference>
<organism evidence="44 45">
    <name type="scientific">Lottia gigantea</name>
    <name type="common">Giant owl limpet</name>
    <dbReference type="NCBI Taxonomy" id="225164"/>
    <lineage>
        <taxon>Eukaryota</taxon>
        <taxon>Metazoa</taxon>
        <taxon>Spiralia</taxon>
        <taxon>Lophotrochozoa</taxon>
        <taxon>Mollusca</taxon>
        <taxon>Gastropoda</taxon>
        <taxon>Patellogastropoda</taxon>
        <taxon>Lottioidea</taxon>
        <taxon>Lottiidae</taxon>
        <taxon>Lottia</taxon>
    </lineage>
</organism>
<evidence type="ECO:0000256" key="42">
    <source>
        <dbReference type="ARBA" id="ARBA00049461"/>
    </source>
</evidence>
<comment type="catalytic activity">
    <reaction evidence="38">
        <text>1-O-hexadecyl-2-(9Z)-octadecenoyl-sn-glycero-3-phosphocholine + H2O = 1-O-hexadecyl-sn-glycero-3-phosphocholine + (9Z)-octadecenoate + H(+)</text>
        <dbReference type="Rhea" id="RHEA:40915"/>
        <dbReference type="ChEBI" id="CHEBI:15377"/>
        <dbReference type="ChEBI" id="CHEBI:15378"/>
        <dbReference type="ChEBI" id="CHEBI:30823"/>
        <dbReference type="ChEBI" id="CHEBI:34112"/>
        <dbReference type="ChEBI" id="CHEBI:64496"/>
    </reaction>
    <physiologicalReaction direction="left-to-right" evidence="38">
        <dbReference type="Rhea" id="RHEA:40916"/>
    </physiologicalReaction>
</comment>
<dbReference type="RefSeq" id="XP_009047415.1">
    <property type="nucleotide sequence ID" value="XM_009049167.1"/>
</dbReference>
<comment type="similarity">
    <text evidence="2">Belongs to the 'GDSL' lipolytic enzyme family. Phospholipase B1 subfamily.</text>
</comment>
<dbReference type="EMBL" id="KB200330">
    <property type="protein sequence ID" value="ESP01925.1"/>
    <property type="molecule type" value="Genomic_DNA"/>
</dbReference>
<evidence type="ECO:0000256" key="23">
    <source>
        <dbReference type="ARBA" id="ARBA00047438"/>
    </source>
</evidence>
<comment type="catalytic activity">
    <reaction evidence="31">
        <text>1-octadecanoyl-2-(9Z,12Z)-octadecadienoyl-sn-glycerol + H2O = 1-octadecanoyl-sn-glycerol + (9Z,12Z)-octadecadienoate + H(+)</text>
        <dbReference type="Rhea" id="RHEA:40927"/>
        <dbReference type="ChEBI" id="CHEBI:15377"/>
        <dbReference type="ChEBI" id="CHEBI:15378"/>
        <dbReference type="ChEBI" id="CHEBI:30245"/>
        <dbReference type="ChEBI" id="CHEBI:75550"/>
        <dbReference type="ChEBI" id="CHEBI:77097"/>
    </reaction>
    <physiologicalReaction direction="left-to-right" evidence="31">
        <dbReference type="Rhea" id="RHEA:40928"/>
    </physiologicalReaction>
</comment>
<evidence type="ECO:0000256" key="1">
    <source>
        <dbReference type="ARBA" id="ARBA00004247"/>
    </source>
</evidence>
<dbReference type="GO" id="GO:0006644">
    <property type="term" value="P:phospholipid metabolic process"/>
    <property type="evidence" value="ECO:0007669"/>
    <property type="project" value="TreeGrafter"/>
</dbReference>
<evidence type="ECO:0000256" key="29">
    <source>
        <dbReference type="ARBA" id="ARBA00048227"/>
    </source>
</evidence>
<accession>V4CIE4</accession>
<keyword evidence="11" id="KW-0472">Membrane</keyword>
<dbReference type="GO" id="GO:0050253">
    <property type="term" value="F:retinyl-palmitate esterase activity"/>
    <property type="evidence" value="ECO:0007669"/>
    <property type="project" value="TreeGrafter"/>
</dbReference>
<evidence type="ECO:0000256" key="30">
    <source>
        <dbReference type="ARBA" id="ARBA00048362"/>
    </source>
</evidence>
<comment type="catalytic activity">
    <reaction evidence="23">
        <text>1-(9Z-octadecenoyl)-glycerol + H2O = glycerol + (9Z)-octadecenoate + H(+)</text>
        <dbReference type="Rhea" id="RHEA:38487"/>
        <dbReference type="ChEBI" id="CHEBI:15377"/>
        <dbReference type="ChEBI" id="CHEBI:15378"/>
        <dbReference type="ChEBI" id="CHEBI:17754"/>
        <dbReference type="ChEBI" id="CHEBI:30823"/>
        <dbReference type="ChEBI" id="CHEBI:75342"/>
    </reaction>
    <physiologicalReaction direction="left-to-right" evidence="23">
        <dbReference type="Rhea" id="RHEA:38488"/>
    </physiologicalReaction>
</comment>
<evidence type="ECO:0000256" key="18">
    <source>
        <dbReference type="ARBA" id="ARBA00031485"/>
    </source>
</evidence>
<reference evidence="44 45" key="1">
    <citation type="journal article" date="2013" name="Nature">
        <title>Insights into bilaterian evolution from three spiralian genomes.</title>
        <authorList>
            <person name="Simakov O."/>
            <person name="Marletaz F."/>
            <person name="Cho S.J."/>
            <person name="Edsinger-Gonzales E."/>
            <person name="Havlak P."/>
            <person name="Hellsten U."/>
            <person name="Kuo D.H."/>
            <person name="Larsson T."/>
            <person name="Lv J."/>
            <person name="Arendt D."/>
            <person name="Savage R."/>
            <person name="Osoegawa K."/>
            <person name="de Jong P."/>
            <person name="Grimwood J."/>
            <person name="Chapman J.A."/>
            <person name="Shapiro H."/>
            <person name="Aerts A."/>
            <person name="Otillar R.P."/>
            <person name="Terry A.Y."/>
            <person name="Boore J.L."/>
            <person name="Grigoriev I.V."/>
            <person name="Lindberg D.R."/>
            <person name="Seaver E.C."/>
            <person name="Weisblat D.A."/>
            <person name="Putnam N.H."/>
            <person name="Rokhsar D.S."/>
        </authorList>
    </citation>
    <scope>NUCLEOTIDE SEQUENCE [LARGE SCALE GENOMIC DNA]</scope>
</reference>
<comment type="catalytic activity">
    <reaction evidence="32">
        <text>1,2,3-tri-(9Z-octadecenoyl)-glycerol + H2O = di-(9Z)-octadecenoylglycerol + (9Z)-octadecenoate + H(+)</text>
        <dbReference type="Rhea" id="RHEA:38575"/>
        <dbReference type="ChEBI" id="CHEBI:15377"/>
        <dbReference type="ChEBI" id="CHEBI:15378"/>
        <dbReference type="ChEBI" id="CHEBI:30823"/>
        <dbReference type="ChEBI" id="CHEBI:53753"/>
        <dbReference type="ChEBI" id="CHEBI:75945"/>
    </reaction>
    <physiologicalReaction direction="left-to-right" evidence="32">
        <dbReference type="Rhea" id="RHEA:38576"/>
    </physiologicalReaction>
</comment>
<keyword evidence="4" id="KW-1003">Cell membrane</keyword>
<evidence type="ECO:0000256" key="33">
    <source>
        <dbReference type="ARBA" id="ARBA00048454"/>
    </source>
</evidence>
<keyword evidence="9" id="KW-1133">Transmembrane helix</keyword>
<evidence type="ECO:0000256" key="19">
    <source>
        <dbReference type="ARBA" id="ARBA00033022"/>
    </source>
</evidence>
<comment type="catalytic activity">
    <reaction evidence="24">
        <text>1-hexadecanoyl-2-(9Z)-octadecenoyl-3-octadecanoyl-sn-glycerol + H2O = 1-hexadecanoyl-2-(9Z-octadecenoyl)-sn-glycerol + octadecanoate + H(+)</text>
        <dbReference type="Rhea" id="RHEA:41111"/>
        <dbReference type="ChEBI" id="CHEBI:15377"/>
        <dbReference type="ChEBI" id="CHEBI:15378"/>
        <dbReference type="ChEBI" id="CHEBI:25629"/>
        <dbReference type="ChEBI" id="CHEBI:75466"/>
        <dbReference type="ChEBI" id="CHEBI:77623"/>
    </reaction>
    <physiologicalReaction direction="left-to-right" evidence="24">
        <dbReference type="Rhea" id="RHEA:41112"/>
    </physiologicalReaction>
</comment>
<comment type="catalytic activity">
    <reaction evidence="21">
        <text>1-hexadecanoyl-2-(9Z)-octadecenoyl-3-octadecanoyl-sn-glycerol + H2O = 2-(9Z-octadecenoyl)-3-octadecanoyl-sn-glycerol + hexadecanoate + H(+)</text>
        <dbReference type="Rhea" id="RHEA:41107"/>
        <dbReference type="ChEBI" id="CHEBI:7896"/>
        <dbReference type="ChEBI" id="CHEBI:15377"/>
        <dbReference type="ChEBI" id="CHEBI:15378"/>
        <dbReference type="ChEBI" id="CHEBI:75558"/>
        <dbReference type="ChEBI" id="CHEBI:77623"/>
    </reaction>
    <physiologicalReaction direction="left-to-right" evidence="21">
        <dbReference type="Rhea" id="RHEA:41108"/>
    </physiologicalReaction>
</comment>
<comment type="catalytic activity">
    <reaction evidence="34">
        <text>1-hexadecanoyl-2-(9Z-octadecenoyl)-sn-glycero-3-phosphoethanolamine + H2O = 1-hexadecanoyl-sn-glycero-3-phosphoethanolamine + (9Z)-octadecenoate + H(+)</text>
        <dbReference type="Rhea" id="RHEA:40911"/>
        <dbReference type="ChEBI" id="CHEBI:15377"/>
        <dbReference type="ChEBI" id="CHEBI:15378"/>
        <dbReference type="ChEBI" id="CHEBI:30823"/>
        <dbReference type="ChEBI" id="CHEBI:73004"/>
        <dbReference type="ChEBI" id="CHEBI:73007"/>
    </reaction>
    <physiologicalReaction direction="left-to-right" evidence="34">
        <dbReference type="Rhea" id="RHEA:40912"/>
    </physiologicalReaction>
</comment>
<evidence type="ECO:0000256" key="13">
    <source>
        <dbReference type="ARBA" id="ARBA00023369"/>
    </source>
</evidence>
<dbReference type="HOGENOM" id="CLU_038975_0_0_1"/>
<dbReference type="InterPro" id="IPR001087">
    <property type="entry name" value="GDSL"/>
</dbReference>
<dbReference type="Pfam" id="PF00657">
    <property type="entry name" value="Lipase_GDSL"/>
    <property type="match status" value="1"/>
</dbReference>
<dbReference type="Gene3D" id="3.40.50.1110">
    <property type="entry name" value="SGNH hydrolase"/>
    <property type="match status" value="1"/>
</dbReference>
<evidence type="ECO:0000256" key="14">
    <source>
        <dbReference type="ARBA" id="ARBA00023408"/>
    </source>
</evidence>
<sequence length="410" mass="45252">MKVLIVLGVFIATTAAVSPFYEKYVKFFNETLPNSPYLMKLWKEHRANYTKAVETANKNTKTRAIHRYPVPNFNCHTTTPWGGREASSVHQLHPGDIKVVAALGDSLTAGNGIDATFILDDLIEYRGLSWSIGGDGSLDTGELTLPNILKKFNGVYGYSLGTGGRGGSKSKFNVADPGDTSYDMPEQARLLIDRMRKDTSINFLKDWKVITLFVGGNDLCASCHDVNKWSPVNYGNNIKQALDMLHNEVPRAFVNLVPIFDIAPVAALSTGFLCSLAHIMVCDCGHNKNNAGVLKSLADQYVIQLEDLVATGIYDTRDDFTVVIQPFFKNTLPPSAGSKGNIDMTYFSEDCFHFSGKGHGAAALSLWNNMLESVGQKQQEWHLDQEFLCPGTHVCLAAAHDHWFFTTTKN</sequence>
<comment type="catalytic activity">
    <reaction evidence="37">
        <text>1,3-dihexadecanoyl-2-(9Z-octadecenoyl)glycerol + H2O = 1,3-dihexadecanoylglycerol + (9Z)-octadecenoate + H(+)</text>
        <dbReference type="Rhea" id="RHEA:40983"/>
        <dbReference type="ChEBI" id="CHEBI:15377"/>
        <dbReference type="ChEBI" id="CHEBI:15378"/>
        <dbReference type="ChEBI" id="CHEBI:30823"/>
        <dbReference type="ChEBI" id="CHEBI:75688"/>
        <dbReference type="ChEBI" id="CHEBI:77619"/>
    </reaction>
    <physiologicalReaction direction="left-to-right" evidence="37">
        <dbReference type="Rhea" id="RHEA:40984"/>
    </physiologicalReaction>
</comment>
<feature type="signal peptide" evidence="43">
    <location>
        <begin position="1"/>
        <end position="16"/>
    </location>
</feature>
<feature type="chain" id="PRO_5004718009" description="Phospholipase B1, membrane-associated" evidence="43">
    <location>
        <begin position="17"/>
        <end position="410"/>
    </location>
</feature>
<comment type="catalytic activity">
    <reaction evidence="41">
        <text>1,3-di-(9Z-octadecenoyl)-glycerol + H2O = 1-(9Z-octadecenoyl)-glycerol + (9Z)-octadecenoate + H(+)</text>
        <dbReference type="Rhea" id="RHEA:39939"/>
        <dbReference type="ChEBI" id="CHEBI:15377"/>
        <dbReference type="ChEBI" id="CHEBI:15378"/>
        <dbReference type="ChEBI" id="CHEBI:30823"/>
        <dbReference type="ChEBI" id="CHEBI:75342"/>
        <dbReference type="ChEBI" id="CHEBI:75735"/>
    </reaction>
    <physiologicalReaction direction="left-to-right" evidence="41">
        <dbReference type="Rhea" id="RHEA:39940"/>
    </physiologicalReaction>
</comment>
<dbReference type="SUPFAM" id="SSF52266">
    <property type="entry name" value="SGNH hydrolase"/>
    <property type="match status" value="1"/>
</dbReference>
<dbReference type="GO" id="GO:0004806">
    <property type="term" value="F:triacylglycerol lipase activity"/>
    <property type="evidence" value="ECO:0007669"/>
    <property type="project" value="UniProtKB-EC"/>
</dbReference>
<comment type="catalytic activity">
    <reaction evidence="42">
        <text>2-(9Z-octadecenoyl)-glycerol + H2O = glycerol + (9Z)-octadecenoate + H(+)</text>
        <dbReference type="Rhea" id="RHEA:38491"/>
        <dbReference type="ChEBI" id="CHEBI:15377"/>
        <dbReference type="ChEBI" id="CHEBI:15378"/>
        <dbReference type="ChEBI" id="CHEBI:17754"/>
        <dbReference type="ChEBI" id="CHEBI:30823"/>
        <dbReference type="ChEBI" id="CHEBI:73990"/>
    </reaction>
    <physiologicalReaction direction="left-to-right" evidence="42">
        <dbReference type="Rhea" id="RHEA:38492"/>
    </physiologicalReaction>
</comment>
<keyword evidence="8" id="KW-0378">Hydrolase</keyword>
<dbReference type="PANTHER" id="PTHR21325">
    <property type="entry name" value="PHOSPHOLIPASE B, PLB1"/>
    <property type="match status" value="1"/>
</dbReference>
<comment type="catalytic activity">
    <reaction evidence="29">
        <text>1,2-dihexadecanoyl-sn-glycero-3-phosphocholine + H2O = 1-hexadecanoyl-sn-glycero-3-phosphocholine + hexadecanoate + H(+)</text>
        <dbReference type="Rhea" id="RHEA:41223"/>
        <dbReference type="ChEBI" id="CHEBI:7896"/>
        <dbReference type="ChEBI" id="CHEBI:15377"/>
        <dbReference type="ChEBI" id="CHEBI:15378"/>
        <dbReference type="ChEBI" id="CHEBI:72998"/>
        <dbReference type="ChEBI" id="CHEBI:72999"/>
    </reaction>
    <physiologicalReaction direction="left-to-right" evidence="29">
        <dbReference type="Rhea" id="RHEA:41224"/>
    </physiologicalReaction>
</comment>
<dbReference type="CTD" id="20247253"/>
<gene>
    <name evidence="44" type="ORF">LOTGIDRAFT_225036</name>
</gene>
<keyword evidence="10" id="KW-0443">Lipid metabolism</keyword>
<dbReference type="STRING" id="225164.V4CIE4"/>
<evidence type="ECO:0000256" key="35">
    <source>
        <dbReference type="ARBA" id="ARBA00048656"/>
    </source>
</evidence>
<dbReference type="GO" id="GO:0031526">
    <property type="term" value="C:brush border membrane"/>
    <property type="evidence" value="ECO:0007669"/>
    <property type="project" value="TreeGrafter"/>
</dbReference>